<organismHost>
    <name type="scientific">Crocodylus niloticus</name>
    <name type="common">Nile crocodile</name>
    <name type="synonym">African crocodile</name>
    <dbReference type="NCBI Taxonomy" id="8501"/>
</organismHost>
<gene>
    <name evidence="1" type="ORF">CRV169</name>
</gene>
<dbReference type="RefSeq" id="YP_784359.1">
    <property type="nucleotide sequence ID" value="NC_008030.1"/>
</dbReference>
<dbReference type="Proteomes" id="UP000011300">
    <property type="component" value="Segment"/>
</dbReference>
<dbReference type="EMBL" id="DQ356948">
    <property type="protein sequence ID" value="ABJ09060.1"/>
    <property type="molecule type" value="Genomic_DNA"/>
</dbReference>
<accession>Q06ZY2</accession>
<protein>
    <submittedName>
        <fullName evidence="1">Uncharacterized protein</fullName>
    </submittedName>
</protein>
<keyword evidence="2" id="KW-1185">Reference proteome</keyword>
<dbReference type="GeneID" id="4363305"/>
<organism evidence="1 2">
    <name type="scientific">Nile crocodilepox virus (isolate Crocodylus niloticus/Zimbabwe/Ume/2001)</name>
    <name type="common">CRV</name>
    <dbReference type="NCBI Taxonomy" id="1289473"/>
    <lineage>
        <taxon>Viruses</taxon>
        <taxon>Varidnaviria</taxon>
        <taxon>Bamfordvirae</taxon>
        <taxon>Nucleocytoviricota</taxon>
        <taxon>Pokkesviricetes</taxon>
        <taxon>Chitovirales</taxon>
        <taxon>Poxviridae</taxon>
        <taxon>Chordopoxvirinae</taxon>
        <taxon>Crocodylidpoxvirus</taxon>
        <taxon>Crocodylidpoxvirus nilecrocodilepox</taxon>
        <taxon>Nile crocodilepox virus</taxon>
    </lineage>
</organism>
<name>Q06ZY2_CPRVZ</name>
<dbReference type="KEGG" id="vg:4363305"/>
<organismHost>
    <name type="scientific">Crocodylus porosus</name>
    <name type="common">Saltwater crocodile</name>
    <name type="synonym">Estuarine crocodile</name>
    <dbReference type="NCBI Taxonomy" id="8502"/>
</organismHost>
<evidence type="ECO:0000313" key="2">
    <source>
        <dbReference type="Proteomes" id="UP000011300"/>
    </source>
</evidence>
<evidence type="ECO:0000313" key="1">
    <source>
        <dbReference type="EMBL" id="ABJ09060.1"/>
    </source>
</evidence>
<proteinExistence type="predicted"/>
<reference evidence="1 2" key="1">
    <citation type="journal article" date="2006" name="J. Virol.">
        <title>Genome of crocodilepox virus.</title>
        <authorList>
            <person name="Afonso C.L."/>
            <person name="Tulman E.R."/>
            <person name="Delhon G."/>
            <person name="Lu Z."/>
            <person name="Viljoen G.J."/>
            <person name="Wallace D.B."/>
            <person name="Kutish G.F."/>
            <person name="Rock D.L."/>
        </authorList>
    </citation>
    <scope>NUCLEOTIDE SEQUENCE [LARGE SCALE GENOMIC DNA]</scope>
    <source>
        <strain evidence="2">Isolate Crocodylus niloticus/Zimbabwe/Ume/2001</strain>
    </source>
</reference>
<organismHost>
    <name type="scientific">Crocodylus johnstoni</name>
    <name type="common">Australian freshwater crocodile</name>
    <dbReference type="NCBI Taxonomy" id="184234"/>
</organismHost>
<sequence>MEPAAKAARKHAPKMLECYASDYDVGRLGETFVIPTFKWVNRGSNCQVLTLPCSAIGEHYLYLMGNWSPWYVDPQSGVCAAVPPTVYLKFYNADGRLGKRVVLEHPGFSMYAMGARECSLFIEVGPWNFCRPDFAKLVIESQNSDHGNSMCGMILARRLRDPTDDTANAAPTIKLEI</sequence>